<protein>
    <submittedName>
        <fullName evidence="1">Uncharacterized protein</fullName>
    </submittedName>
</protein>
<dbReference type="EMBL" id="JANVFT010000012">
    <property type="protein sequence ID" value="KAJ4499150.1"/>
    <property type="molecule type" value="Genomic_DNA"/>
</dbReference>
<name>A0ABQ8VXC1_9AGAR</name>
<keyword evidence="2" id="KW-1185">Reference proteome</keyword>
<sequence length="83" mass="9621">MALSAILVRFLLSDDTEFVPIGKNSQLNYKKNFYSYRAFLNGSKGTNYIKQLYSFFNQRVFLGMPSAAIHHHFPAFRLILTQI</sequence>
<comment type="caution">
    <text evidence="1">The sequence shown here is derived from an EMBL/GenBank/DDBJ whole genome shotgun (WGS) entry which is preliminary data.</text>
</comment>
<gene>
    <name evidence="1" type="ORF">C8R41DRAFT_86889</name>
</gene>
<proteinExistence type="predicted"/>
<dbReference type="Proteomes" id="UP001150217">
    <property type="component" value="Unassembled WGS sequence"/>
</dbReference>
<dbReference type="Pfam" id="PF20414">
    <property type="entry name" value="DUF6698"/>
    <property type="match status" value="1"/>
</dbReference>
<evidence type="ECO:0000313" key="1">
    <source>
        <dbReference type="EMBL" id="KAJ4499150.1"/>
    </source>
</evidence>
<organism evidence="1 2">
    <name type="scientific">Lentinula lateritia</name>
    <dbReference type="NCBI Taxonomy" id="40482"/>
    <lineage>
        <taxon>Eukaryota</taxon>
        <taxon>Fungi</taxon>
        <taxon>Dikarya</taxon>
        <taxon>Basidiomycota</taxon>
        <taxon>Agaricomycotina</taxon>
        <taxon>Agaricomycetes</taxon>
        <taxon>Agaricomycetidae</taxon>
        <taxon>Agaricales</taxon>
        <taxon>Marasmiineae</taxon>
        <taxon>Omphalotaceae</taxon>
        <taxon>Lentinula</taxon>
    </lineage>
</organism>
<reference evidence="1" key="1">
    <citation type="submission" date="2022-08" db="EMBL/GenBank/DDBJ databases">
        <title>A Global Phylogenomic Analysis of the Shiitake Genus Lentinula.</title>
        <authorList>
            <consortium name="DOE Joint Genome Institute"/>
            <person name="Sierra-Patev S."/>
            <person name="Min B."/>
            <person name="Naranjo-Ortiz M."/>
            <person name="Looney B."/>
            <person name="Konkel Z."/>
            <person name="Slot J.C."/>
            <person name="Sakamoto Y."/>
            <person name="Steenwyk J.L."/>
            <person name="Rokas A."/>
            <person name="Carro J."/>
            <person name="Camarero S."/>
            <person name="Ferreira P."/>
            <person name="Molpeceres G."/>
            <person name="Ruiz-Duenas F.J."/>
            <person name="Serrano A."/>
            <person name="Henrissat B."/>
            <person name="Drula E."/>
            <person name="Hughes K.W."/>
            <person name="Mata J.L."/>
            <person name="Ishikawa N.K."/>
            <person name="Vargas-Isla R."/>
            <person name="Ushijima S."/>
            <person name="Smith C.A."/>
            <person name="Ahrendt S."/>
            <person name="Andreopoulos W."/>
            <person name="He G."/>
            <person name="Labutti K."/>
            <person name="Lipzen A."/>
            <person name="Ng V."/>
            <person name="Riley R."/>
            <person name="Sandor L."/>
            <person name="Barry K."/>
            <person name="Martinez A.T."/>
            <person name="Xiao Y."/>
            <person name="Gibbons J.G."/>
            <person name="Terashima K."/>
            <person name="Grigoriev I.V."/>
            <person name="Hibbett D.S."/>
        </authorList>
    </citation>
    <scope>NUCLEOTIDE SEQUENCE</scope>
    <source>
        <strain evidence="1">RHP3577 ss4</strain>
    </source>
</reference>
<dbReference type="InterPro" id="IPR046521">
    <property type="entry name" value="DUF6698"/>
</dbReference>
<accession>A0ABQ8VXC1</accession>
<evidence type="ECO:0000313" key="2">
    <source>
        <dbReference type="Proteomes" id="UP001150217"/>
    </source>
</evidence>